<organism evidence="1 2">
    <name type="scientific">Vasconcelosia minhoensis LEGE 07310</name>
    <dbReference type="NCBI Taxonomy" id="915328"/>
    <lineage>
        <taxon>Bacteria</taxon>
        <taxon>Bacillati</taxon>
        <taxon>Cyanobacteriota</taxon>
        <taxon>Cyanophyceae</taxon>
        <taxon>Nodosilineales</taxon>
        <taxon>Cymatolegaceae</taxon>
        <taxon>Vasconcelosia</taxon>
        <taxon>Vasconcelosia minhoensis</taxon>
    </lineage>
</organism>
<evidence type="ECO:0000313" key="2">
    <source>
        <dbReference type="Proteomes" id="UP000636505"/>
    </source>
</evidence>
<proteinExistence type="predicted"/>
<comment type="caution">
    <text evidence="1">The sequence shown here is derived from an EMBL/GenBank/DDBJ whole genome shotgun (WGS) entry which is preliminary data.</text>
</comment>
<protein>
    <submittedName>
        <fullName evidence="1">M20/M25/M40 family metallo-hydrolase</fullName>
    </submittedName>
</protein>
<dbReference type="SUPFAM" id="SSF53187">
    <property type="entry name" value="Zn-dependent exopeptidases"/>
    <property type="match status" value="1"/>
</dbReference>
<evidence type="ECO:0000313" key="1">
    <source>
        <dbReference type="EMBL" id="MBE9080317.1"/>
    </source>
</evidence>
<gene>
    <name evidence="1" type="ORF">IQ241_24025</name>
</gene>
<dbReference type="InterPro" id="IPR002933">
    <property type="entry name" value="Peptidase_M20"/>
</dbReference>
<dbReference type="RefSeq" id="WP_193912141.1">
    <property type="nucleotide sequence ID" value="NZ_JADEXG010000101.1"/>
</dbReference>
<dbReference type="PANTHER" id="PTHR11014">
    <property type="entry name" value="PEPTIDASE M20 FAMILY MEMBER"/>
    <property type="match status" value="1"/>
</dbReference>
<dbReference type="Gene3D" id="3.30.70.360">
    <property type="match status" value="1"/>
</dbReference>
<dbReference type="GO" id="GO:0016787">
    <property type="term" value="F:hydrolase activity"/>
    <property type="evidence" value="ECO:0007669"/>
    <property type="project" value="InterPro"/>
</dbReference>
<dbReference type="Proteomes" id="UP000636505">
    <property type="component" value="Unassembled WGS sequence"/>
</dbReference>
<dbReference type="EMBL" id="JADEXG010000101">
    <property type="protein sequence ID" value="MBE9080317.1"/>
    <property type="molecule type" value="Genomic_DNA"/>
</dbReference>
<sequence length="143" mass="15529">MATLRSETDETMQRIVSHIEEKARQLASVSDLRCSLAYEDVFNATVNDPAAVERVCAAAHQCQVPLTRIEAPLRWSEDFGRFTAIAPGALFGLGAGQQEPALHNPDYDFPESLIERGATLFLQIAADCLSEPANQPAAESVAE</sequence>
<dbReference type="PANTHER" id="PTHR11014:SF169">
    <property type="entry name" value="CLAN MH, FAMILY M20, PEPTIDASE T-LIKE METALLOPEPTIDASE"/>
    <property type="match status" value="1"/>
</dbReference>
<name>A0A8J7DDW8_9CYAN</name>
<keyword evidence="2" id="KW-1185">Reference proteome</keyword>
<accession>A0A8J7DDW8</accession>
<dbReference type="AlphaFoldDB" id="A0A8J7DDW8"/>
<dbReference type="Pfam" id="PF01546">
    <property type="entry name" value="Peptidase_M20"/>
    <property type="match status" value="1"/>
</dbReference>
<dbReference type="Gene3D" id="3.40.630.10">
    <property type="entry name" value="Zn peptidases"/>
    <property type="match status" value="1"/>
</dbReference>
<dbReference type="InterPro" id="IPR017439">
    <property type="entry name" value="Amidohydrolase"/>
</dbReference>
<reference evidence="1" key="1">
    <citation type="submission" date="2020-10" db="EMBL/GenBank/DDBJ databases">
        <authorList>
            <person name="Castelo-Branco R."/>
            <person name="Eusebio N."/>
            <person name="Adriana R."/>
            <person name="Vieira A."/>
            <person name="Brugerolle De Fraissinette N."/>
            <person name="Rezende De Castro R."/>
            <person name="Schneider M.P."/>
            <person name="Vasconcelos V."/>
            <person name="Leao P.N."/>
        </authorList>
    </citation>
    <scope>NUCLEOTIDE SEQUENCE</scope>
    <source>
        <strain evidence="1">LEGE 07310</strain>
    </source>
</reference>